<proteinExistence type="predicted"/>
<name>A0A0A3XGB6_BRAJP</name>
<sequence length="443" mass="50161">MSETGPSMAMLMAMTDLWRLRPPGPDNILGHPAFMRLRETCRDDYPNAGKKGPNFALSTALRALGLPCHLQQDTAYLALSVEEAAKRLDAALRATRARRIHLAPLDLAADLPPLAFGSARVCRLSADELRGVIDAPRLRRLYPRQDFDAERFSEFHWLIVEEVVVLEQEPEERAVPVLFMDLSQDLGRIEPHKGRFPTALEEALFFLLLAPKESWSTMQEVDWRGFRVPWVYTIDSDIFVRPNSPPSPDTLSWEDRVYDDGHGGTYEEERPVELHLEEVAKTELTAWDQSRWATVEQAKQSVLFETPIPHFLVRAFLSEGVDEFLAHITTIEAALGLRADYQKNFRIAPDRHKGMRATNRMRGRVAGLLGDRRFADQYEQLFNVRSAFLHVRAMTAISTKERVMARSLARQVVEALILATLAGPIGSREDFLDGLLDRGAPLI</sequence>
<evidence type="ECO:0000313" key="2">
    <source>
        <dbReference type="Proteomes" id="UP000030377"/>
    </source>
</evidence>
<dbReference type="eggNOG" id="ENOG5033EQX">
    <property type="taxonomic scope" value="Bacteria"/>
</dbReference>
<gene>
    <name evidence="1" type="ORF">MA20_44400</name>
</gene>
<protein>
    <recommendedName>
        <fullName evidence="3">Apea-like HEPN domain-containing protein</fullName>
    </recommendedName>
</protein>
<comment type="caution">
    <text evidence="1">The sequence shown here is derived from an EMBL/GenBank/DDBJ whole genome shotgun (WGS) entry which is preliminary data.</text>
</comment>
<organism evidence="1 2">
    <name type="scientific">Bradyrhizobium japonicum</name>
    <dbReference type="NCBI Taxonomy" id="375"/>
    <lineage>
        <taxon>Bacteria</taxon>
        <taxon>Pseudomonadati</taxon>
        <taxon>Pseudomonadota</taxon>
        <taxon>Alphaproteobacteria</taxon>
        <taxon>Hyphomicrobiales</taxon>
        <taxon>Nitrobacteraceae</taxon>
        <taxon>Bradyrhizobium</taxon>
    </lineage>
</organism>
<dbReference type="Proteomes" id="UP000030377">
    <property type="component" value="Unassembled WGS sequence"/>
</dbReference>
<evidence type="ECO:0008006" key="3">
    <source>
        <dbReference type="Google" id="ProtNLM"/>
    </source>
</evidence>
<evidence type="ECO:0000313" key="1">
    <source>
        <dbReference type="EMBL" id="KGT73447.1"/>
    </source>
</evidence>
<reference evidence="1 2" key="1">
    <citation type="submission" date="2014-09" db="EMBL/GenBank/DDBJ databases">
        <title>Draft genome of Bradyrhizobium japonicum Is-34.</title>
        <authorList>
            <person name="Tsurumaru H."/>
            <person name="Yamakawa T."/>
            <person name="Hashimoto S."/>
            <person name="Okizaki K."/>
            <person name="Kanesaki Y."/>
            <person name="Yoshikawa H."/>
            <person name="Yajima S."/>
        </authorList>
    </citation>
    <scope>NUCLEOTIDE SEQUENCE [LARGE SCALE GENOMIC DNA]</scope>
    <source>
        <strain evidence="1 2">Is-34</strain>
    </source>
</reference>
<dbReference type="EMBL" id="JRPN01000046">
    <property type="protein sequence ID" value="KGT73447.1"/>
    <property type="molecule type" value="Genomic_DNA"/>
</dbReference>
<accession>A0A0A3XGB6</accession>
<dbReference type="AlphaFoldDB" id="A0A0A3XGB6"/>